<gene>
    <name evidence="3" type="ORF">DDE84_05380</name>
</gene>
<organism evidence="3 4">
    <name type="scientific">Bifidobacterium tibiigranuli</name>
    <dbReference type="NCBI Taxonomy" id="2172043"/>
    <lineage>
        <taxon>Bacteria</taxon>
        <taxon>Bacillati</taxon>
        <taxon>Actinomycetota</taxon>
        <taxon>Actinomycetes</taxon>
        <taxon>Bifidobacteriales</taxon>
        <taxon>Bifidobacteriaceae</taxon>
        <taxon>Bifidobacterium</taxon>
    </lineage>
</organism>
<dbReference type="Proteomes" id="UP000325415">
    <property type="component" value="Unassembled WGS sequence"/>
</dbReference>
<keyword evidence="4" id="KW-1185">Reference proteome</keyword>
<evidence type="ECO:0000256" key="1">
    <source>
        <dbReference type="SAM" id="MobiDB-lite"/>
    </source>
</evidence>
<evidence type="ECO:0000313" key="4">
    <source>
        <dbReference type="Proteomes" id="UP000325415"/>
    </source>
</evidence>
<feature type="region of interest" description="Disordered" evidence="1">
    <location>
        <begin position="1"/>
        <end position="28"/>
    </location>
</feature>
<comment type="caution">
    <text evidence="3">The sequence shown here is derived from an EMBL/GenBank/DDBJ whole genome shotgun (WGS) entry which is preliminary data.</text>
</comment>
<feature type="transmembrane region" description="Helical" evidence="2">
    <location>
        <begin position="61"/>
        <end position="81"/>
    </location>
</feature>
<dbReference type="AlphaFoldDB" id="A0A5N6S219"/>
<feature type="compositionally biased region" description="Basic and acidic residues" evidence="1">
    <location>
        <begin position="17"/>
        <end position="28"/>
    </location>
</feature>
<sequence>MATSARMVRSNAAPAGRENDSREAPRRPELTVIKGRRATGSAVSEGFERLLTWTRARSMPLLQVIVAVAFLAVCLLGSLALRTQMAQNSFEQTRVQDNISTLTQDVQDDQAKLDALQASLPQKAQDMGMVPQQGSISIDLSGYQPSQQANQPSKGAGQ</sequence>
<dbReference type="EMBL" id="QDAG01000005">
    <property type="protein sequence ID" value="KAE8128333.1"/>
    <property type="molecule type" value="Genomic_DNA"/>
</dbReference>
<keyword evidence="2" id="KW-0812">Transmembrane</keyword>
<proteinExistence type="predicted"/>
<evidence type="ECO:0008006" key="5">
    <source>
        <dbReference type="Google" id="ProtNLM"/>
    </source>
</evidence>
<evidence type="ECO:0000256" key="2">
    <source>
        <dbReference type="SAM" id="Phobius"/>
    </source>
</evidence>
<feature type="region of interest" description="Disordered" evidence="1">
    <location>
        <begin position="136"/>
        <end position="158"/>
    </location>
</feature>
<keyword evidence="2" id="KW-1133">Transmembrane helix</keyword>
<evidence type="ECO:0000313" key="3">
    <source>
        <dbReference type="EMBL" id="KAE8128333.1"/>
    </source>
</evidence>
<keyword evidence="2" id="KW-0472">Membrane</keyword>
<accession>A0A5N6S219</accession>
<dbReference type="OrthoDB" id="3240362at2"/>
<reference evidence="3 4" key="1">
    <citation type="submission" date="2018-04" db="EMBL/GenBank/DDBJ databases">
        <authorList>
            <person name="Eckel V.P."/>
            <person name="Vogel R.F."/>
        </authorList>
    </citation>
    <scope>NUCLEOTIDE SEQUENCE [LARGE SCALE GENOMIC DNA]</scope>
    <source>
        <strain evidence="4">TMW 2.1764</strain>
    </source>
</reference>
<dbReference type="GeneID" id="78127114"/>
<name>A0A5N6S219_9BIFI</name>
<dbReference type="RefSeq" id="WP_152580686.1">
    <property type="nucleotide sequence ID" value="NZ_JAKVIV010000002.1"/>
</dbReference>
<protein>
    <recommendedName>
        <fullName evidence="5">Cell division protein FtsL</fullName>
    </recommendedName>
</protein>